<protein>
    <submittedName>
        <fullName evidence="1">Uncharacterized protein</fullName>
    </submittedName>
</protein>
<evidence type="ECO:0000313" key="1">
    <source>
        <dbReference type="EMBL" id="KAJ1165575.1"/>
    </source>
</evidence>
<dbReference type="EMBL" id="JANPWB010000008">
    <property type="protein sequence ID" value="KAJ1165575.1"/>
    <property type="molecule type" value="Genomic_DNA"/>
</dbReference>
<keyword evidence="2" id="KW-1185">Reference proteome</keyword>
<dbReference type="AlphaFoldDB" id="A0AAV7SND3"/>
<gene>
    <name evidence="1" type="ORF">NDU88_005996</name>
</gene>
<organism evidence="1 2">
    <name type="scientific">Pleurodeles waltl</name>
    <name type="common">Iberian ribbed newt</name>
    <dbReference type="NCBI Taxonomy" id="8319"/>
    <lineage>
        <taxon>Eukaryota</taxon>
        <taxon>Metazoa</taxon>
        <taxon>Chordata</taxon>
        <taxon>Craniata</taxon>
        <taxon>Vertebrata</taxon>
        <taxon>Euteleostomi</taxon>
        <taxon>Amphibia</taxon>
        <taxon>Batrachia</taxon>
        <taxon>Caudata</taxon>
        <taxon>Salamandroidea</taxon>
        <taxon>Salamandridae</taxon>
        <taxon>Pleurodelinae</taxon>
        <taxon>Pleurodeles</taxon>
    </lineage>
</organism>
<name>A0AAV7SND3_PLEWA</name>
<sequence length="68" mass="7234">MPGAHEYCQGSMASPQGTHICLADLSGDSNDYRRYMVQKGRYSSGSSSKADMEGRSVAIAAEKQAVCS</sequence>
<comment type="caution">
    <text evidence="1">The sequence shown here is derived from an EMBL/GenBank/DDBJ whole genome shotgun (WGS) entry which is preliminary data.</text>
</comment>
<reference evidence="1" key="1">
    <citation type="journal article" date="2022" name="bioRxiv">
        <title>Sequencing and chromosome-scale assembly of the giantPleurodeles waltlgenome.</title>
        <authorList>
            <person name="Brown T."/>
            <person name="Elewa A."/>
            <person name="Iarovenko S."/>
            <person name="Subramanian E."/>
            <person name="Araus A.J."/>
            <person name="Petzold A."/>
            <person name="Susuki M."/>
            <person name="Suzuki K.-i.T."/>
            <person name="Hayashi T."/>
            <person name="Toyoda A."/>
            <person name="Oliveira C."/>
            <person name="Osipova E."/>
            <person name="Leigh N.D."/>
            <person name="Simon A."/>
            <person name="Yun M.H."/>
        </authorList>
    </citation>
    <scope>NUCLEOTIDE SEQUENCE</scope>
    <source>
        <strain evidence="1">20211129_DDA</strain>
        <tissue evidence="1">Liver</tissue>
    </source>
</reference>
<dbReference type="Proteomes" id="UP001066276">
    <property type="component" value="Chromosome 4_2"/>
</dbReference>
<proteinExistence type="predicted"/>
<accession>A0AAV7SND3</accession>
<evidence type="ECO:0000313" key="2">
    <source>
        <dbReference type="Proteomes" id="UP001066276"/>
    </source>
</evidence>